<keyword evidence="1" id="KW-1133">Transmembrane helix</keyword>
<evidence type="ECO:0000313" key="4">
    <source>
        <dbReference type="Proteomes" id="UP001139353"/>
    </source>
</evidence>
<proteinExistence type="predicted"/>
<dbReference type="Pfam" id="PF13785">
    <property type="entry name" value="DUF4178"/>
    <property type="match status" value="2"/>
</dbReference>
<keyword evidence="1" id="KW-0472">Membrane</keyword>
<organism evidence="3 4">
    <name type="scientific">Scleromatobacter humisilvae</name>
    <dbReference type="NCBI Taxonomy" id="2897159"/>
    <lineage>
        <taxon>Bacteria</taxon>
        <taxon>Pseudomonadati</taxon>
        <taxon>Pseudomonadota</taxon>
        <taxon>Betaproteobacteria</taxon>
        <taxon>Burkholderiales</taxon>
        <taxon>Sphaerotilaceae</taxon>
        <taxon>Scleromatobacter</taxon>
    </lineage>
</organism>
<evidence type="ECO:0000256" key="1">
    <source>
        <dbReference type="SAM" id="Phobius"/>
    </source>
</evidence>
<name>A0A9X1YGU1_9BURK</name>
<dbReference type="InterPro" id="IPR025235">
    <property type="entry name" value="DUF4178"/>
</dbReference>
<feature type="domain" description="DUF4178" evidence="2">
    <location>
        <begin position="298"/>
        <end position="428"/>
    </location>
</feature>
<accession>A0A9X1YGU1</accession>
<dbReference type="RefSeq" id="WP_275680478.1">
    <property type="nucleotide sequence ID" value="NZ_JAJLJH010000001.1"/>
</dbReference>
<feature type="domain" description="DUF4178" evidence="2">
    <location>
        <begin position="64"/>
        <end position="202"/>
    </location>
</feature>
<sequence>MATSPQRAWRAPCPNCGAPVEFKSAASASAVCGFCRSTLVRDGADLRKIGTSAEVFDDFTPLTIGASGSWQGASFMLVGRLQFGTDEGPWNEWHALFDNGRSGWLSEDNGRYVFAFDIPVPAGAPLPEQLQAGAPITVDGRPWRVASIVHAKLLAAQGELISPPPADRAIVVSDLRNTADEVGTLESVDGALTTWSVGKSVRLADLKMSGLREDGIGGAGEKTLKVQSPPCPNCGAPLRITLATSQSVVCDSCKSVVDLSKGIGPDMAHYAQLNRMEPGIPLGRTGTLPIPSGAPALPWQVVGYMERMELMSGASDEAEAWREYLLYNRTEGFAFLVDTNEGWSVVRVLTGVPEVRGDQATWYGTRYQRRWTYTSENTYVLGEFYWKVEASQRTQHEDYEGSASGHRAFLSKESTPSETTWSAGESIPAAMVASVFGLAPAEAAQLQRSGPTGPPSLGSLVGPGRMISWPMLIVLLVVVLLLLAWCSRDPCRNERRAFGAYSQEYQQCKARDAAGTGAYYGTGGAWGGYSSGGGGHK</sequence>
<comment type="caution">
    <text evidence="3">The sequence shown here is derived from an EMBL/GenBank/DDBJ whole genome shotgun (WGS) entry which is preliminary data.</text>
</comment>
<dbReference type="EMBL" id="JAJLJH010000001">
    <property type="protein sequence ID" value="MCK9684448.1"/>
    <property type="molecule type" value="Genomic_DNA"/>
</dbReference>
<keyword evidence="4" id="KW-1185">Reference proteome</keyword>
<dbReference type="AlphaFoldDB" id="A0A9X1YGU1"/>
<keyword evidence="1" id="KW-0812">Transmembrane</keyword>
<dbReference type="Proteomes" id="UP001139353">
    <property type="component" value="Unassembled WGS sequence"/>
</dbReference>
<reference evidence="3" key="1">
    <citation type="submission" date="2021-11" db="EMBL/GenBank/DDBJ databases">
        <title>BS-T2-15 a new species belonging to the Comamonadaceae family isolated from the soil of a French oak forest.</title>
        <authorList>
            <person name="Mieszkin S."/>
            <person name="Alain K."/>
        </authorList>
    </citation>
    <scope>NUCLEOTIDE SEQUENCE</scope>
    <source>
        <strain evidence="3">BS-T2-15</strain>
    </source>
</reference>
<gene>
    <name evidence="3" type="ORF">LPC04_01855</name>
</gene>
<evidence type="ECO:0000259" key="2">
    <source>
        <dbReference type="Pfam" id="PF13785"/>
    </source>
</evidence>
<feature type="transmembrane region" description="Helical" evidence="1">
    <location>
        <begin position="466"/>
        <end position="486"/>
    </location>
</feature>
<evidence type="ECO:0000313" key="3">
    <source>
        <dbReference type="EMBL" id="MCK9684448.1"/>
    </source>
</evidence>
<protein>
    <submittedName>
        <fullName evidence="3">DUF4178 domain-containing protein</fullName>
    </submittedName>
</protein>